<protein>
    <submittedName>
        <fullName evidence="1">Uncharacterized protein</fullName>
    </submittedName>
</protein>
<accession>A0A346XZH0</accession>
<organism evidence="1 2">
    <name type="scientific">Euzebya pacifica</name>
    <dbReference type="NCBI Taxonomy" id="1608957"/>
    <lineage>
        <taxon>Bacteria</taxon>
        <taxon>Bacillati</taxon>
        <taxon>Actinomycetota</taxon>
        <taxon>Nitriliruptoria</taxon>
        <taxon>Euzebyales</taxon>
    </lineage>
</organism>
<gene>
    <name evidence="1" type="ORF">DVS28_a2938</name>
</gene>
<dbReference type="EMBL" id="CP031165">
    <property type="protein sequence ID" value="AXV07617.1"/>
    <property type="molecule type" value="Genomic_DNA"/>
</dbReference>
<reference evidence="1 2" key="1">
    <citation type="submission" date="2018-09" db="EMBL/GenBank/DDBJ databases">
        <title>Complete genome sequence of Euzebya sp. DY32-46 isolated from seawater of Pacific Ocean.</title>
        <authorList>
            <person name="Xu L."/>
            <person name="Wu Y.-H."/>
            <person name="Xu X.-W."/>
        </authorList>
    </citation>
    <scope>NUCLEOTIDE SEQUENCE [LARGE SCALE GENOMIC DNA]</scope>
    <source>
        <strain evidence="1 2">DY32-46</strain>
    </source>
</reference>
<dbReference type="Proteomes" id="UP000264006">
    <property type="component" value="Chromosome"/>
</dbReference>
<keyword evidence="2" id="KW-1185">Reference proteome</keyword>
<name>A0A346XZH0_9ACTN</name>
<dbReference type="KEGG" id="euz:DVS28_a2938"/>
<evidence type="ECO:0000313" key="2">
    <source>
        <dbReference type="Proteomes" id="UP000264006"/>
    </source>
</evidence>
<evidence type="ECO:0000313" key="1">
    <source>
        <dbReference type="EMBL" id="AXV07617.1"/>
    </source>
</evidence>
<dbReference type="RefSeq" id="WP_164710552.1">
    <property type="nucleotide sequence ID" value="NZ_CP031165.1"/>
</dbReference>
<sequence>MCRAPGPKHETYPFQAGYCQFCDEDIETSGAWVEVQIAQTYVVHVDDRSELSLDADYPDHLIAWRDQMGPNPTTVSDYDVDFELHDIPPQQAMWQGALDGSKLPP</sequence>
<proteinExistence type="predicted"/>
<dbReference type="AlphaFoldDB" id="A0A346XZH0"/>